<protein>
    <submittedName>
        <fullName evidence="2">Uncharacterized protein</fullName>
    </submittedName>
</protein>
<gene>
    <name evidence="2" type="ORF">chiPu_0005053</name>
</gene>
<proteinExistence type="predicted"/>
<evidence type="ECO:0000313" key="2">
    <source>
        <dbReference type="EMBL" id="GCC26635.1"/>
    </source>
</evidence>
<comment type="caution">
    <text evidence="2">The sequence shown here is derived from an EMBL/GenBank/DDBJ whole genome shotgun (WGS) entry which is preliminary data.</text>
</comment>
<organism evidence="2 3">
    <name type="scientific">Chiloscyllium punctatum</name>
    <name type="common">Brownbanded bambooshark</name>
    <name type="synonym">Hemiscyllium punctatum</name>
    <dbReference type="NCBI Taxonomy" id="137246"/>
    <lineage>
        <taxon>Eukaryota</taxon>
        <taxon>Metazoa</taxon>
        <taxon>Chordata</taxon>
        <taxon>Craniata</taxon>
        <taxon>Vertebrata</taxon>
        <taxon>Chondrichthyes</taxon>
        <taxon>Elasmobranchii</taxon>
        <taxon>Galeomorphii</taxon>
        <taxon>Galeoidea</taxon>
        <taxon>Orectolobiformes</taxon>
        <taxon>Hemiscylliidae</taxon>
        <taxon>Chiloscyllium</taxon>
    </lineage>
</organism>
<evidence type="ECO:0000313" key="3">
    <source>
        <dbReference type="Proteomes" id="UP000287033"/>
    </source>
</evidence>
<dbReference type="EMBL" id="BEZZ01000132">
    <property type="protein sequence ID" value="GCC26635.1"/>
    <property type="molecule type" value="Genomic_DNA"/>
</dbReference>
<reference evidence="2 3" key="1">
    <citation type="journal article" date="2018" name="Nat. Ecol. Evol.">
        <title>Shark genomes provide insights into elasmobranch evolution and the origin of vertebrates.</title>
        <authorList>
            <person name="Hara Y"/>
            <person name="Yamaguchi K"/>
            <person name="Onimaru K"/>
            <person name="Kadota M"/>
            <person name="Koyanagi M"/>
            <person name="Keeley SD"/>
            <person name="Tatsumi K"/>
            <person name="Tanaka K"/>
            <person name="Motone F"/>
            <person name="Kageyama Y"/>
            <person name="Nozu R"/>
            <person name="Adachi N"/>
            <person name="Nishimura O"/>
            <person name="Nakagawa R"/>
            <person name="Tanegashima C"/>
            <person name="Kiyatake I"/>
            <person name="Matsumoto R"/>
            <person name="Murakumo K"/>
            <person name="Nishida K"/>
            <person name="Terakita A"/>
            <person name="Kuratani S"/>
            <person name="Sato K"/>
            <person name="Hyodo S Kuraku.S."/>
        </authorList>
    </citation>
    <scope>NUCLEOTIDE SEQUENCE [LARGE SCALE GENOMIC DNA]</scope>
</reference>
<dbReference type="Proteomes" id="UP000287033">
    <property type="component" value="Unassembled WGS sequence"/>
</dbReference>
<feature type="region of interest" description="Disordered" evidence="1">
    <location>
        <begin position="22"/>
        <end position="55"/>
    </location>
</feature>
<keyword evidence="3" id="KW-1185">Reference proteome</keyword>
<name>A0A401S8B2_CHIPU</name>
<accession>A0A401S8B2</accession>
<dbReference type="AlphaFoldDB" id="A0A401S8B2"/>
<evidence type="ECO:0000256" key="1">
    <source>
        <dbReference type="SAM" id="MobiDB-lite"/>
    </source>
</evidence>
<sequence>MRARATPTSARAEPCLSFKRVAPPTSRSRVGPCSTGRNKRLGATRSIGGQERQSARGGVLVASAHATEMIHLQRHGRSNLENKMTIIQNRVQYGADLFF</sequence>